<dbReference type="Pfam" id="PF05602">
    <property type="entry name" value="CLPTM1"/>
    <property type="match status" value="1"/>
</dbReference>
<keyword evidence="7" id="KW-1185">Reference proteome</keyword>
<proteinExistence type="inferred from homology"/>
<dbReference type="GO" id="GO:0016020">
    <property type="term" value="C:membrane"/>
    <property type="evidence" value="ECO:0007669"/>
    <property type="project" value="UniProtKB-SubCell"/>
</dbReference>
<protein>
    <submittedName>
        <fullName evidence="6">Uncharacterized protein</fullName>
    </submittedName>
</protein>
<evidence type="ECO:0000256" key="2">
    <source>
        <dbReference type="ARBA" id="ARBA00009310"/>
    </source>
</evidence>
<keyword evidence="4" id="KW-1133">Transmembrane helix</keyword>
<dbReference type="OrthoDB" id="378564at2759"/>
<comment type="subcellular location">
    <subcellularLocation>
        <location evidence="1">Membrane</location>
        <topology evidence="1">Multi-pass membrane protein</topology>
    </subcellularLocation>
</comment>
<dbReference type="Proteomes" id="UP000824120">
    <property type="component" value="Chromosome 3"/>
</dbReference>
<accession>A0A9J6A1R1</accession>
<evidence type="ECO:0000313" key="7">
    <source>
        <dbReference type="Proteomes" id="UP000824120"/>
    </source>
</evidence>
<evidence type="ECO:0000256" key="1">
    <source>
        <dbReference type="ARBA" id="ARBA00004141"/>
    </source>
</evidence>
<reference evidence="6 7" key="1">
    <citation type="submission" date="2020-09" db="EMBL/GenBank/DDBJ databases">
        <title>De no assembly of potato wild relative species, Solanum commersonii.</title>
        <authorList>
            <person name="Cho K."/>
        </authorList>
    </citation>
    <scope>NUCLEOTIDE SEQUENCE [LARGE SCALE GENOMIC DNA]</scope>
    <source>
        <strain evidence="6">LZ3.2</strain>
        <tissue evidence="6">Leaf</tissue>
    </source>
</reference>
<sequence>MANPSVLYYFLFLYSHFCVNDTKGHVVLSSEQQNLVTLVMKVHLFGMRQTYHMRLGTTVQCSFFEVSSIRGNIFFGNRMMRSFLERFEAQDDLKEDGPPEWISYWKPNVTINLVDDFTRYGYLTSNFLKLWDKLITINDTISEVPLHLQVSPISVTKWRLFLDGPDPSKFIVVMVACFRREPDELKIGLRIYLIFLAHIQFWNKNKSMEEACKISGCELLRFIVFLYLLDNDTSWMILASSGVGCCIESWKIGKVMHIEIDRSGRIPMLRFPDRESYLWK</sequence>
<evidence type="ECO:0000256" key="3">
    <source>
        <dbReference type="ARBA" id="ARBA00022692"/>
    </source>
</evidence>
<dbReference type="GO" id="GO:0012505">
    <property type="term" value="C:endomembrane system"/>
    <property type="evidence" value="ECO:0007669"/>
    <property type="project" value="TreeGrafter"/>
</dbReference>
<name>A0A9J6A1R1_SOLCO</name>
<gene>
    <name evidence="6" type="ORF">H5410_018058</name>
</gene>
<evidence type="ECO:0000256" key="4">
    <source>
        <dbReference type="ARBA" id="ARBA00022989"/>
    </source>
</evidence>
<organism evidence="6 7">
    <name type="scientific">Solanum commersonii</name>
    <name type="common">Commerson's wild potato</name>
    <name type="synonym">Commerson's nightshade</name>
    <dbReference type="NCBI Taxonomy" id="4109"/>
    <lineage>
        <taxon>Eukaryota</taxon>
        <taxon>Viridiplantae</taxon>
        <taxon>Streptophyta</taxon>
        <taxon>Embryophyta</taxon>
        <taxon>Tracheophyta</taxon>
        <taxon>Spermatophyta</taxon>
        <taxon>Magnoliopsida</taxon>
        <taxon>eudicotyledons</taxon>
        <taxon>Gunneridae</taxon>
        <taxon>Pentapetalae</taxon>
        <taxon>asterids</taxon>
        <taxon>lamiids</taxon>
        <taxon>Solanales</taxon>
        <taxon>Solanaceae</taxon>
        <taxon>Solanoideae</taxon>
        <taxon>Solaneae</taxon>
        <taxon>Solanum</taxon>
    </lineage>
</organism>
<evidence type="ECO:0000256" key="5">
    <source>
        <dbReference type="ARBA" id="ARBA00023136"/>
    </source>
</evidence>
<comment type="similarity">
    <text evidence="2">Belongs to the CLPTM1 family.</text>
</comment>
<keyword evidence="5" id="KW-0472">Membrane</keyword>
<evidence type="ECO:0000313" key="6">
    <source>
        <dbReference type="EMBL" id="KAG5618234.1"/>
    </source>
</evidence>
<dbReference type="AlphaFoldDB" id="A0A9J6A1R1"/>
<keyword evidence="3" id="KW-0812">Transmembrane</keyword>
<dbReference type="PANTHER" id="PTHR21347">
    <property type="entry name" value="CLEFT LIP AND PALATE ASSOCIATED TRANSMEMBRANE PROTEIN-RELATED"/>
    <property type="match status" value="1"/>
</dbReference>
<dbReference type="PANTHER" id="PTHR21347:SF0">
    <property type="entry name" value="LIPID SCRAMBLASE CLPTM1L"/>
    <property type="match status" value="1"/>
</dbReference>
<dbReference type="EMBL" id="JACXVP010000003">
    <property type="protein sequence ID" value="KAG5618234.1"/>
    <property type="molecule type" value="Genomic_DNA"/>
</dbReference>
<dbReference type="InterPro" id="IPR008429">
    <property type="entry name" value="CLPTM1"/>
</dbReference>
<comment type="caution">
    <text evidence="6">The sequence shown here is derived from an EMBL/GenBank/DDBJ whole genome shotgun (WGS) entry which is preliminary data.</text>
</comment>